<feature type="transmembrane region" description="Helical" evidence="6">
    <location>
        <begin position="353"/>
        <end position="378"/>
    </location>
</feature>
<feature type="transmembrane region" description="Helical" evidence="6">
    <location>
        <begin position="139"/>
        <end position="159"/>
    </location>
</feature>
<name>A0A7W4Q8Z4_9GAMM</name>
<dbReference type="InterPro" id="IPR036259">
    <property type="entry name" value="MFS_trans_sf"/>
</dbReference>
<dbReference type="InterPro" id="IPR020846">
    <property type="entry name" value="MFS_dom"/>
</dbReference>
<evidence type="ECO:0000313" key="8">
    <source>
        <dbReference type="EMBL" id="MBB2493860.1"/>
    </source>
</evidence>
<feature type="transmembrane region" description="Helical" evidence="6">
    <location>
        <begin position="50"/>
        <end position="70"/>
    </location>
</feature>
<dbReference type="EMBL" id="JACJUD010000001">
    <property type="protein sequence ID" value="MBB2493860.1"/>
    <property type="molecule type" value="Genomic_DNA"/>
</dbReference>
<keyword evidence="4 6" id="KW-0472">Membrane</keyword>
<dbReference type="InterPro" id="IPR011701">
    <property type="entry name" value="MFS"/>
</dbReference>
<evidence type="ECO:0000256" key="6">
    <source>
        <dbReference type="SAM" id="Phobius"/>
    </source>
</evidence>
<comment type="similarity">
    <text evidence="5">Belongs to the major facilitator superfamily. Phthalate permease family.</text>
</comment>
<feature type="transmembrane region" description="Helical" evidence="6">
    <location>
        <begin position="166"/>
        <end position="185"/>
    </location>
</feature>
<feature type="transmembrane region" description="Helical" evidence="6">
    <location>
        <begin position="77"/>
        <end position="99"/>
    </location>
</feature>
<gene>
    <name evidence="8" type="ORF">H3H51_02445</name>
</gene>
<dbReference type="RefSeq" id="WP_183087423.1">
    <property type="nucleotide sequence ID" value="NZ_JACJUD010000001.1"/>
</dbReference>
<dbReference type="GO" id="GO:0022857">
    <property type="term" value="F:transmembrane transporter activity"/>
    <property type="evidence" value="ECO:0007669"/>
    <property type="project" value="InterPro"/>
</dbReference>
<feature type="transmembrane region" description="Helical" evidence="6">
    <location>
        <begin position="292"/>
        <end position="312"/>
    </location>
</feature>
<feature type="domain" description="Major facilitator superfamily (MFS) profile" evidence="7">
    <location>
        <begin position="12"/>
        <end position="413"/>
    </location>
</feature>
<organism evidence="8 9">
    <name type="scientific">Aquipseudomonas ullengensis</name>
    <dbReference type="NCBI Taxonomy" id="2759166"/>
    <lineage>
        <taxon>Bacteria</taxon>
        <taxon>Pseudomonadati</taxon>
        <taxon>Pseudomonadota</taxon>
        <taxon>Gammaproteobacteria</taxon>
        <taxon>Pseudomonadales</taxon>
        <taxon>Pseudomonadaceae</taxon>
        <taxon>Aquipseudomonas</taxon>
    </lineage>
</organism>
<feature type="transmembrane region" description="Helical" evidence="6">
    <location>
        <begin position="254"/>
        <end position="272"/>
    </location>
</feature>
<dbReference type="PANTHER" id="PTHR11662:SF450">
    <property type="entry name" value="BLR1003 PROTEIN"/>
    <property type="match status" value="1"/>
</dbReference>
<comment type="subcellular location">
    <subcellularLocation>
        <location evidence="1">Membrane</location>
        <topology evidence="1">Multi-pass membrane protein</topology>
    </subcellularLocation>
</comment>
<evidence type="ECO:0000256" key="3">
    <source>
        <dbReference type="ARBA" id="ARBA00022989"/>
    </source>
</evidence>
<dbReference type="SUPFAM" id="SSF103473">
    <property type="entry name" value="MFS general substrate transporter"/>
    <property type="match status" value="1"/>
</dbReference>
<sequence>MSESKPQRRTLVVILLMAVMVISVLDKTIFAFAGVQIIDELKLTPEQFGFVGSAFFFLYSLSGVLVGFLANRFPTRWILAGMALVWTTAQLMVTSASSLTALTASRLVLGAGCGPGTAVTQHACFKWFAPTERVLPASLIQVSIMLGGLIGAIALPFCIHHFGWRMAYMALAALSFIWLLVWLVFGAEGQQTDSAEPGQVSQAEQTTPYRHLLLNRTFVWISLMCFLAYLPNALSFSWSAVYMQKGLGLTAMQTGYLMFAATLSIIVLNLLMSALSQRILQRGVSLQRSLVLPPMLCCIVGAAAFCAMGTLFDSLPAKLVLYSVGGVLLNAVFAFGMTITAHISPTRQRGAMLAIHVGSLTASGMLAPWLVGQLITLLDNDIARGFEASINGFGGVILLCAVLGLYLITPETTRQRLLGLSRPAQPDMPAEASMKAL</sequence>
<accession>A0A7W4Q8Z4</accession>
<dbReference type="GO" id="GO:0016020">
    <property type="term" value="C:membrane"/>
    <property type="evidence" value="ECO:0007669"/>
    <property type="project" value="UniProtKB-SubCell"/>
</dbReference>
<keyword evidence="3 6" id="KW-1133">Transmembrane helix</keyword>
<comment type="caution">
    <text evidence="8">The sequence shown here is derived from an EMBL/GenBank/DDBJ whole genome shotgun (WGS) entry which is preliminary data.</text>
</comment>
<proteinExistence type="inferred from homology"/>
<protein>
    <submittedName>
        <fullName evidence="8">MFS transporter</fullName>
    </submittedName>
</protein>
<feature type="transmembrane region" description="Helical" evidence="6">
    <location>
        <begin position="12"/>
        <end position="38"/>
    </location>
</feature>
<evidence type="ECO:0000256" key="4">
    <source>
        <dbReference type="ARBA" id="ARBA00023136"/>
    </source>
</evidence>
<dbReference type="PROSITE" id="PS50850">
    <property type="entry name" value="MFS"/>
    <property type="match status" value="1"/>
</dbReference>
<evidence type="ECO:0000259" key="7">
    <source>
        <dbReference type="PROSITE" id="PS50850"/>
    </source>
</evidence>
<feature type="transmembrane region" description="Helical" evidence="6">
    <location>
        <begin position="390"/>
        <end position="408"/>
    </location>
</feature>
<evidence type="ECO:0000256" key="1">
    <source>
        <dbReference type="ARBA" id="ARBA00004141"/>
    </source>
</evidence>
<dbReference type="Gene3D" id="1.20.1250.20">
    <property type="entry name" value="MFS general substrate transporter like domains"/>
    <property type="match status" value="2"/>
</dbReference>
<keyword evidence="2 6" id="KW-0812">Transmembrane</keyword>
<dbReference type="Pfam" id="PF07690">
    <property type="entry name" value="MFS_1"/>
    <property type="match status" value="2"/>
</dbReference>
<dbReference type="PANTHER" id="PTHR11662">
    <property type="entry name" value="SOLUTE CARRIER FAMILY 17"/>
    <property type="match status" value="1"/>
</dbReference>
<dbReference type="AlphaFoldDB" id="A0A7W4Q8Z4"/>
<dbReference type="InterPro" id="IPR050382">
    <property type="entry name" value="MFS_Na/Anion_cotransporter"/>
</dbReference>
<feature type="transmembrane region" description="Helical" evidence="6">
    <location>
        <begin position="218"/>
        <end position="242"/>
    </location>
</feature>
<dbReference type="Proteomes" id="UP000542720">
    <property type="component" value="Unassembled WGS sequence"/>
</dbReference>
<feature type="transmembrane region" description="Helical" evidence="6">
    <location>
        <begin position="319"/>
        <end position="341"/>
    </location>
</feature>
<evidence type="ECO:0000256" key="5">
    <source>
        <dbReference type="ARBA" id="ARBA00038514"/>
    </source>
</evidence>
<evidence type="ECO:0000313" key="9">
    <source>
        <dbReference type="Proteomes" id="UP000542720"/>
    </source>
</evidence>
<reference evidence="8 9" key="1">
    <citation type="submission" date="2020-08" db="EMBL/GenBank/DDBJ databases">
        <authorList>
            <person name="Kim C.M."/>
        </authorList>
    </citation>
    <scope>NUCLEOTIDE SEQUENCE [LARGE SCALE GENOMIC DNA]</scope>
    <source>
        <strain evidence="8 9">UL070</strain>
    </source>
</reference>
<evidence type="ECO:0000256" key="2">
    <source>
        <dbReference type="ARBA" id="ARBA00022692"/>
    </source>
</evidence>
<keyword evidence="9" id="KW-1185">Reference proteome</keyword>